<dbReference type="GO" id="GO:0045150">
    <property type="term" value="P:acetoin catabolic process"/>
    <property type="evidence" value="ECO:0007669"/>
    <property type="project" value="InterPro"/>
</dbReference>
<dbReference type="EMBL" id="JACHHB010000003">
    <property type="protein sequence ID" value="MBB5172769.1"/>
    <property type="molecule type" value="Genomic_DNA"/>
</dbReference>
<dbReference type="RefSeq" id="WP_184663226.1">
    <property type="nucleotide sequence ID" value="NZ_JACHHB010000003.1"/>
</dbReference>
<evidence type="ECO:0000259" key="1">
    <source>
        <dbReference type="PROSITE" id="PS51186"/>
    </source>
</evidence>
<proteinExistence type="predicted"/>
<feature type="domain" description="N-acetyltransferase" evidence="1">
    <location>
        <begin position="25"/>
        <end position="189"/>
    </location>
</feature>
<dbReference type="PROSITE" id="PS51186">
    <property type="entry name" value="GNAT"/>
    <property type="match status" value="1"/>
</dbReference>
<evidence type="ECO:0000313" key="3">
    <source>
        <dbReference type="Proteomes" id="UP000551878"/>
    </source>
</evidence>
<dbReference type="InterPro" id="IPR000182">
    <property type="entry name" value="GNAT_dom"/>
</dbReference>
<keyword evidence="2" id="KW-0012">Acyltransferase</keyword>
<sequence>MEHNKTYHSLELNSKTPPFIVEGPITKEQFVRYEMDEGLIAFRQPDKQREALKNVLELPESRLIIARDHQTIVGYSIFLYPDEIERWSEANLSNLLELGAIEVSAKYRGYGIAKHLLKVAMADDAMEDYIIITTEYYWHWDLRGAGLSIWEYRDIMQKVMNVGGLECYATDDPEICSHPANCLMARIGERVDAESIHEFNRIRFKYKYMF</sequence>
<dbReference type="PIRSF" id="PIRSF021278">
    <property type="entry name" value="AcuA"/>
    <property type="match status" value="1"/>
</dbReference>
<dbReference type="GO" id="GO:0019152">
    <property type="term" value="F:acetoin dehydrogenase (NAD+) activity"/>
    <property type="evidence" value="ECO:0007669"/>
    <property type="project" value="InterPro"/>
</dbReference>
<comment type="caution">
    <text evidence="2">The sequence shown here is derived from an EMBL/GenBank/DDBJ whole genome shotgun (WGS) entry which is preliminary data.</text>
</comment>
<name>A0A840QN19_9BACI</name>
<organism evidence="2 3">
    <name type="scientific">Texcoconibacillus texcoconensis</name>
    <dbReference type="NCBI Taxonomy" id="1095777"/>
    <lineage>
        <taxon>Bacteria</taxon>
        <taxon>Bacillati</taxon>
        <taxon>Bacillota</taxon>
        <taxon>Bacilli</taxon>
        <taxon>Bacillales</taxon>
        <taxon>Bacillaceae</taxon>
        <taxon>Texcoconibacillus</taxon>
    </lineage>
</organism>
<reference evidence="2 3" key="1">
    <citation type="submission" date="2020-08" db="EMBL/GenBank/DDBJ databases">
        <title>Genomic Encyclopedia of Type Strains, Phase IV (KMG-IV): sequencing the most valuable type-strain genomes for metagenomic binning, comparative biology and taxonomic classification.</title>
        <authorList>
            <person name="Goeker M."/>
        </authorList>
    </citation>
    <scope>NUCLEOTIDE SEQUENCE [LARGE SCALE GENOMIC DNA]</scope>
    <source>
        <strain evidence="2 3">DSM 24696</strain>
    </source>
</reference>
<dbReference type="GO" id="GO:0016747">
    <property type="term" value="F:acyltransferase activity, transferring groups other than amino-acyl groups"/>
    <property type="evidence" value="ECO:0007669"/>
    <property type="project" value="InterPro"/>
</dbReference>
<dbReference type="EC" id="2.3.1.-" evidence="2"/>
<dbReference type="Gene3D" id="3.40.630.30">
    <property type="match status" value="1"/>
</dbReference>
<dbReference type="InterPro" id="IPR016181">
    <property type="entry name" value="Acyl_CoA_acyltransferase"/>
</dbReference>
<evidence type="ECO:0000313" key="2">
    <source>
        <dbReference type="EMBL" id="MBB5172769.1"/>
    </source>
</evidence>
<dbReference type="Proteomes" id="UP000551878">
    <property type="component" value="Unassembled WGS sequence"/>
</dbReference>
<dbReference type="InterPro" id="IPR024699">
    <property type="entry name" value="AcuA"/>
</dbReference>
<accession>A0A840QN19</accession>
<dbReference type="SUPFAM" id="SSF55729">
    <property type="entry name" value="Acyl-CoA N-acyltransferases (Nat)"/>
    <property type="match status" value="1"/>
</dbReference>
<gene>
    <name evidence="2" type="ORF">HNQ41_000913</name>
</gene>
<dbReference type="CDD" id="cd04301">
    <property type="entry name" value="NAT_SF"/>
    <property type="match status" value="1"/>
</dbReference>
<protein>
    <submittedName>
        <fullName evidence="2">Acetoin utilization protein AcuA</fullName>
        <ecNumber evidence="2">2.3.1.-</ecNumber>
    </submittedName>
</protein>
<keyword evidence="2" id="KW-0808">Transferase</keyword>
<dbReference type="Pfam" id="PF00583">
    <property type="entry name" value="Acetyltransf_1"/>
    <property type="match status" value="1"/>
</dbReference>
<dbReference type="AlphaFoldDB" id="A0A840QN19"/>
<keyword evidence="3" id="KW-1185">Reference proteome</keyword>